<gene>
    <name evidence="1" type="ORF">F5148DRAFT_1147463</name>
</gene>
<dbReference type="Proteomes" id="UP001207468">
    <property type="component" value="Unassembled WGS sequence"/>
</dbReference>
<organism evidence="1 2">
    <name type="scientific">Russula earlei</name>
    <dbReference type="NCBI Taxonomy" id="71964"/>
    <lineage>
        <taxon>Eukaryota</taxon>
        <taxon>Fungi</taxon>
        <taxon>Dikarya</taxon>
        <taxon>Basidiomycota</taxon>
        <taxon>Agaricomycotina</taxon>
        <taxon>Agaricomycetes</taxon>
        <taxon>Russulales</taxon>
        <taxon>Russulaceae</taxon>
        <taxon>Russula</taxon>
    </lineage>
</organism>
<evidence type="ECO:0000313" key="1">
    <source>
        <dbReference type="EMBL" id="KAI9510612.1"/>
    </source>
</evidence>
<keyword evidence="2" id="KW-1185">Reference proteome</keyword>
<evidence type="ECO:0000313" key="2">
    <source>
        <dbReference type="Proteomes" id="UP001207468"/>
    </source>
</evidence>
<name>A0ACC0UHN6_9AGAM</name>
<reference evidence="1" key="1">
    <citation type="submission" date="2021-03" db="EMBL/GenBank/DDBJ databases">
        <title>Evolutionary priming and transition to the ectomycorrhizal habit in an iconic lineage of mushroom-forming fungi: is preadaptation a requirement?</title>
        <authorList>
            <consortium name="DOE Joint Genome Institute"/>
            <person name="Looney B.P."/>
            <person name="Miyauchi S."/>
            <person name="Morin E."/>
            <person name="Drula E."/>
            <person name="Courty P.E."/>
            <person name="Chicoki N."/>
            <person name="Fauchery L."/>
            <person name="Kohler A."/>
            <person name="Kuo A."/>
            <person name="LaButti K."/>
            <person name="Pangilinan J."/>
            <person name="Lipzen A."/>
            <person name="Riley R."/>
            <person name="Andreopoulos W."/>
            <person name="He G."/>
            <person name="Johnson J."/>
            <person name="Barry K.W."/>
            <person name="Grigoriev I.V."/>
            <person name="Nagy L."/>
            <person name="Hibbett D."/>
            <person name="Henrissat B."/>
            <person name="Matheny P.B."/>
            <person name="Labbe J."/>
            <person name="Martin A.F."/>
        </authorList>
    </citation>
    <scope>NUCLEOTIDE SEQUENCE</scope>
    <source>
        <strain evidence="1">BPL698</strain>
    </source>
</reference>
<proteinExistence type="predicted"/>
<sequence>MSLFRTKEHAQRKYIDLIKEATSKWPNWNPTREIQVGDFGKVNIKTGDFIVEGNIYTDVNIAKIASQYPPVQVPEVDYYQIPSYEARALDVKANGDGADKGILFKTQWQFNNKRGALFFMYRPRSTRVPKEFFNPSLLPILRGKFVVYQVWRSPGFYMYLSNRSSEKVTVGLRTNATAPGGANASPSVTVNWFSEGTAGVAQHAYRPDAEIRTPLLRRDESSMGIEGWHEADVPWDDLDEEGVTEPETIYDNGSVSSDDDD</sequence>
<dbReference type="EMBL" id="JAGFNK010000039">
    <property type="protein sequence ID" value="KAI9510612.1"/>
    <property type="molecule type" value="Genomic_DNA"/>
</dbReference>
<protein>
    <submittedName>
        <fullName evidence="1">Uncharacterized protein</fullName>
    </submittedName>
</protein>
<comment type="caution">
    <text evidence="1">The sequence shown here is derived from an EMBL/GenBank/DDBJ whole genome shotgun (WGS) entry which is preliminary data.</text>
</comment>
<accession>A0ACC0UHN6</accession>